<evidence type="ECO:0000313" key="3">
    <source>
        <dbReference type="Proteomes" id="UP001519460"/>
    </source>
</evidence>
<accession>A0ABD0M364</accession>
<dbReference type="AlphaFoldDB" id="A0ABD0M364"/>
<organism evidence="2 3">
    <name type="scientific">Batillaria attramentaria</name>
    <dbReference type="NCBI Taxonomy" id="370345"/>
    <lineage>
        <taxon>Eukaryota</taxon>
        <taxon>Metazoa</taxon>
        <taxon>Spiralia</taxon>
        <taxon>Lophotrochozoa</taxon>
        <taxon>Mollusca</taxon>
        <taxon>Gastropoda</taxon>
        <taxon>Caenogastropoda</taxon>
        <taxon>Sorbeoconcha</taxon>
        <taxon>Cerithioidea</taxon>
        <taxon>Batillariidae</taxon>
        <taxon>Batillaria</taxon>
    </lineage>
</organism>
<dbReference type="EMBL" id="JACVVK020000008">
    <property type="protein sequence ID" value="KAK7506132.1"/>
    <property type="molecule type" value="Genomic_DNA"/>
</dbReference>
<comment type="caution">
    <text evidence="2">The sequence shown here is derived from an EMBL/GenBank/DDBJ whole genome shotgun (WGS) entry which is preliminary data.</text>
</comment>
<gene>
    <name evidence="2" type="ORF">BaRGS_00002854</name>
</gene>
<feature type="region of interest" description="Disordered" evidence="1">
    <location>
        <begin position="46"/>
        <end position="115"/>
    </location>
</feature>
<reference evidence="2 3" key="1">
    <citation type="journal article" date="2023" name="Sci. Data">
        <title>Genome assembly of the Korean intertidal mud-creeper Batillaria attramentaria.</title>
        <authorList>
            <person name="Patra A.K."/>
            <person name="Ho P.T."/>
            <person name="Jun S."/>
            <person name="Lee S.J."/>
            <person name="Kim Y."/>
            <person name="Won Y.J."/>
        </authorList>
    </citation>
    <scope>NUCLEOTIDE SEQUENCE [LARGE SCALE GENOMIC DNA]</scope>
    <source>
        <strain evidence="2">Wonlab-2016</strain>
    </source>
</reference>
<sequence>MPATILVNKHRQTSLLSGCFRSQPPDCAGWIAVCVCAAVNKTRIATREDSQPAQPEENINNPAVPTTQSNRSDPAVQSLTSGHKFIMKPAPPLVNDRRMSQHFQKQRWRRETRPEKVRQAEYKNITSSLMLKSVF</sequence>
<dbReference type="Proteomes" id="UP001519460">
    <property type="component" value="Unassembled WGS sequence"/>
</dbReference>
<keyword evidence="3" id="KW-1185">Reference proteome</keyword>
<feature type="compositionally biased region" description="Polar residues" evidence="1">
    <location>
        <begin position="51"/>
        <end position="81"/>
    </location>
</feature>
<name>A0ABD0M364_9CAEN</name>
<protein>
    <submittedName>
        <fullName evidence="2">Uncharacterized protein</fullName>
    </submittedName>
</protein>
<evidence type="ECO:0000256" key="1">
    <source>
        <dbReference type="SAM" id="MobiDB-lite"/>
    </source>
</evidence>
<evidence type="ECO:0000313" key="2">
    <source>
        <dbReference type="EMBL" id="KAK7506132.1"/>
    </source>
</evidence>
<proteinExistence type="predicted"/>